<dbReference type="InterPro" id="IPR017930">
    <property type="entry name" value="Myb_dom"/>
</dbReference>
<dbReference type="PANTHER" id="PTHR46621">
    <property type="entry name" value="SNRNA-ACTIVATING PROTEIN COMPLEX SUBUNIT 4"/>
    <property type="match status" value="1"/>
</dbReference>
<dbReference type="PANTHER" id="PTHR46621:SF1">
    <property type="entry name" value="SNRNA-ACTIVATING PROTEIN COMPLEX SUBUNIT 4"/>
    <property type="match status" value="1"/>
</dbReference>
<gene>
    <name evidence="9" type="ORF">M0812_24985</name>
</gene>
<dbReference type="InterPro" id="IPR051575">
    <property type="entry name" value="Myb-like_DNA-bd"/>
</dbReference>
<evidence type="ECO:0000256" key="2">
    <source>
        <dbReference type="ARBA" id="ARBA00023015"/>
    </source>
</evidence>
<comment type="caution">
    <text evidence="9">The sequence shown here is derived from an EMBL/GenBank/DDBJ whole genome shotgun (WGS) entry which is preliminary data.</text>
</comment>
<dbReference type="AlphaFoldDB" id="A0AAV7YJI0"/>
<dbReference type="PROSITE" id="PS50090">
    <property type="entry name" value="MYB_LIKE"/>
    <property type="match status" value="2"/>
</dbReference>
<evidence type="ECO:0000256" key="6">
    <source>
        <dbReference type="SAM" id="MobiDB-lite"/>
    </source>
</evidence>
<organism evidence="9 10">
    <name type="scientific">Anaeramoeba flamelloides</name>
    <dbReference type="NCBI Taxonomy" id="1746091"/>
    <lineage>
        <taxon>Eukaryota</taxon>
        <taxon>Metamonada</taxon>
        <taxon>Anaeramoebidae</taxon>
        <taxon>Anaeramoeba</taxon>
    </lineage>
</organism>
<dbReference type="GO" id="GO:0042795">
    <property type="term" value="P:snRNA transcription by RNA polymerase II"/>
    <property type="evidence" value="ECO:0007669"/>
    <property type="project" value="TreeGrafter"/>
</dbReference>
<feature type="domain" description="Myb-like" evidence="7">
    <location>
        <begin position="123"/>
        <end position="173"/>
    </location>
</feature>
<feature type="domain" description="HTH myb-type" evidence="8">
    <location>
        <begin position="76"/>
        <end position="122"/>
    </location>
</feature>
<feature type="domain" description="HTH myb-type" evidence="8">
    <location>
        <begin position="123"/>
        <end position="177"/>
    </location>
</feature>
<dbReference type="InterPro" id="IPR009057">
    <property type="entry name" value="Homeodomain-like_sf"/>
</dbReference>
<keyword evidence="5" id="KW-0539">Nucleus</keyword>
<keyword evidence="4" id="KW-0804">Transcription</keyword>
<dbReference type="CDD" id="cd00167">
    <property type="entry name" value="SANT"/>
    <property type="match status" value="2"/>
</dbReference>
<dbReference type="FunFam" id="1.10.10.60:FF:000010">
    <property type="entry name" value="Transcriptional activator Myb isoform A"/>
    <property type="match status" value="1"/>
</dbReference>
<dbReference type="GO" id="GO:0042796">
    <property type="term" value="P:snRNA transcription by RNA polymerase III"/>
    <property type="evidence" value="ECO:0007669"/>
    <property type="project" value="TreeGrafter"/>
</dbReference>
<dbReference type="InterPro" id="IPR001005">
    <property type="entry name" value="SANT/Myb"/>
</dbReference>
<reference evidence="9" key="1">
    <citation type="submission" date="2022-08" db="EMBL/GenBank/DDBJ databases">
        <title>Novel sulphate-reducing endosymbionts in the free-living metamonad Anaeramoeba.</title>
        <authorList>
            <person name="Jerlstrom-Hultqvist J."/>
            <person name="Cepicka I."/>
            <person name="Gallot-Lavallee L."/>
            <person name="Salas-Leiva D."/>
            <person name="Curtis B.A."/>
            <person name="Zahonova K."/>
            <person name="Pipaliya S."/>
            <person name="Dacks J."/>
            <person name="Roger A.J."/>
        </authorList>
    </citation>
    <scope>NUCLEOTIDE SEQUENCE</scope>
    <source>
        <strain evidence="9">Busselton2</strain>
    </source>
</reference>
<keyword evidence="1" id="KW-0677">Repeat</keyword>
<evidence type="ECO:0000313" key="10">
    <source>
        <dbReference type="Proteomes" id="UP001146793"/>
    </source>
</evidence>
<name>A0AAV7YJI0_9EUKA</name>
<dbReference type="Proteomes" id="UP001146793">
    <property type="component" value="Unassembled WGS sequence"/>
</dbReference>
<feature type="domain" description="Myb-like" evidence="7">
    <location>
        <begin position="71"/>
        <end position="122"/>
    </location>
</feature>
<keyword evidence="2" id="KW-0805">Transcription regulation</keyword>
<evidence type="ECO:0000259" key="7">
    <source>
        <dbReference type="PROSITE" id="PS50090"/>
    </source>
</evidence>
<evidence type="ECO:0000259" key="8">
    <source>
        <dbReference type="PROSITE" id="PS51294"/>
    </source>
</evidence>
<dbReference type="Pfam" id="PF00249">
    <property type="entry name" value="Myb_DNA-binding"/>
    <property type="match status" value="2"/>
</dbReference>
<dbReference type="PROSITE" id="PS51294">
    <property type="entry name" value="HTH_MYB"/>
    <property type="match status" value="2"/>
</dbReference>
<dbReference type="EMBL" id="JANTQA010000057">
    <property type="protein sequence ID" value="KAJ3429629.1"/>
    <property type="molecule type" value="Genomic_DNA"/>
</dbReference>
<proteinExistence type="predicted"/>
<dbReference type="GO" id="GO:0019185">
    <property type="term" value="C:snRNA-activating protein complex"/>
    <property type="evidence" value="ECO:0007669"/>
    <property type="project" value="TreeGrafter"/>
</dbReference>
<evidence type="ECO:0000313" key="9">
    <source>
        <dbReference type="EMBL" id="KAJ3429629.1"/>
    </source>
</evidence>
<sequence>MEHNKQKETETPQIYEKLLRDIDQKMSSWTQEEDTRLLENIHLMKSDWEKCSNFNHQKDSFDCFRRYIFLTKQNTKGTWTKIEDTFLTNYVNLLGRDQWNQVGSLVPGRSSKQCRERWNNQLNPKIKTCRFTQEERMLLVNLQRQFGNKWTKISTYFQGRTGNQLKNFWHSNIGSKNRLKRSIKRNEKLLQEKKKIQKRKKPRQTKIKRRRKNKQKKIIVVRRRNNQKKSKSVDHVQFQNKNQDLKVSLSQIDQKPAIEINPKIEIVAQTDQNDKVNRQILNFSLLKVIDSFNATIPKQKTIPRKRTFDQTIFNTETTNSSNTVIENEKVNVNGNLNVNVIEKVNVNENVNVNVNVKENENESILFSQNLLNSNETTTIPSSPKEKNYEFFQINEMASEDDSYEANNTLFGKKELSKTNFHINSDFNIFEPNNYTNLSDIHFSLYNDYSDFMDMPYHPQTEQFSTNFFLDNF</sequence>
<feature type="region of interest" description="Disordered" evidence="6">
    <location>
        <begin position="194"/>
        <end position="215"/>
    </location>
</feature>
<evidence type="ECO:0000256" key="3">
    <source>
        <dbReference type="ARBA" id="ARBA00023125"/>
    </source>
</evidence>
<dbReference type="GO" id="GO:0000978">
    <property type="term" value="F:RNA polymerase II cis-regulatory region sequence-specific DNA binding"/>
    <property type="evidence" value="ECO:0007669"/>
    <property type="project" value="TreeGrafter"/>
</dbReference>
<dbReference type="GO" id="GO:0001006">
    <property type="term" value="F:RNA polymerase III type 3 promoter sequence-specific DNA binding"/>
    <property type="evidence" value="ECO:0007669"/>
    <property type="project" value="TreeGrafter"/>
</dbReference>
<feature type="compositionally biased region" description="Basic residues" evidence="6">
    <location>
        <begin position="195"/>
        <end position="215"/>
    </location>
</feature>
<accession>A0AAV7YJI0</accession>
<dbReference type="SMART" id="SM00717">
    <property type="entry name" value="SANT"/>
    <property type="match status" value="3"/>
</dbReference>
<keyword evidence="3" id="KW-0238">DNA-binding</keyword>
<evidence type="ECO:0000256" key="1">
    <source>
        <dbReference type="ARBA" id="ARBA00022737"/>
    </source>
</evidence>
<evidence type="ECO:0000256" key="4">
    <source>
        <dbReference type="ARBA" id="ARBA00023163"/>
    </source>
</evidence>
<dbReference type="Gene3D" id="1.10.10.60">
    <property type="entry name" value="Homeodomain-like"/>
    <property type="match status" value="3"/>
</dbReference>
<evidence type="ECO:0000256" key="5">
    <source>
        <dbReference type="ARBA" id="ARBA00023242"/>
    </source>
</evidence>
<protein>
    <submittedName>
        <fullName evidence="9">snRNA-activating protein complex subunit</fullName>
    </submittedName>
</protein>
<dbReference type="SUPFAM" id="SSF46689">
    <property type="entry name" value="Homeodomain-like"/>
    <property type="match status" value="2"/>
</dbReference>